<dbReference type="RefSeq" id="XP_070655277.1">
    <property type="nucleotide sequence ID" value="XM_070799176.1"/>
</dbReference>
<evidence type="ECO:0000256" key="1">
    <source>
        <dbReference type="SAM" id="MobiDB-lite"/>
    </source>
</evidence>
<proteinExistence type="predicted"/>
<gene>
    <name evidence="3" type="primary">LOC109566414</name>
</gene>
<name>A0ABM4T5F1_BOSIN</name>
<keyword evidence="2" id="KW-1185">Reference proteome</keyword>
<dbReference type="Proteomes" id="UP001652663">
    <property type="component" value="Chromosome 11"/>
</dbReference>
<evidence type="ECO:0000313" key="3">
    <source>
        <dbReference type="RefSeq" id="XP_070655277.1"/>
    </source>
</evidence>
<dbReference type="GeneID" id="109566414"/>
<protein>
    <submittedName>
        <fullName evidence="3">Uncharacterized protein</fullName>
    </submittedName>
</protein>
<organism evidence="2 3">
    <name type="scientific">Bos indicus</name>
    <name type="common">Zebu</name>
    <dbReference type="NCBI Taxonomy" id="9915"/>
    <lineage>
        <taxon>Eukaryota</taxon>
        <taxon>Metazoa</taxon>
        <taxon>Chordata</taxon>
        <taxon>Craniata</taxon>
        <taxon>Vertebrata</taxon>
        <taxon>Euteleostomi</taxon>
        <taxon>Mammalia</taxon>
        <taxon>Eutheria</taxon>
        <taxon>Laurasiatheria</taxon>
        <taxon>Artiodactyla</taxon>
        <taxon>Ruminantia</taxon>
        <taxon>Pecora</taxon>
        <taxon>Bovidae</taxon>
        <taxon>Bovinae</taxon>
        <taxon>Bos</taxon>
    </lineage>
</organism>
<reference evidence="3" key="1">
    <citation type="submission" date="2025-08" db="UniProtKB">
        <authorList>
            <consortium name="RefSeq"/>
        </authorList>
    </citation>
    <scope>IDENTIFICATION</scope>
    <source>
        <tissue evidence="3">Blood</tissue>
    </source>
</reference>
<feature type="region of interest" description="Disordered" evidence="1">
    <location>
        <begin position="1"/>
        <end position="140"/>
    </location>
</feature>
<feature type="compositionally biased region" description="Pro residues" evidence="1">
    <location>
        <begin position="62"/>
        <end position="72"/>
    </location>
</feature>
<accession>A0ABM4T5F1</accession>
<sequence>MMIPDNGDGPWIQGQAHLWAKMRSGGGDDAQRAGDAQSWPGRLHGPPPPPPALEGCRSPARLGPPVPPPPPRARARWIPCRARKRRSHPGQTRRRHPFTCSAGPETVAPGPVHPGSALRASHPHPQATCPGGSVFQREKA</sequence>
<feature type="compositionally biased region" description="Basic residues" evidence="1">
    <location>
        <begin position="81"/>
        <end position="97"/>
    </location>
</feature>
<evidence type="ECO:0000313" key="2">
    <source>
        <dbReference type="Proteomes" id="UP001652663"/>
    </source>
</evidence>